<accession>A0A4Y7KL01</accession>
<dbReference type="EMBL" id="CM010722">
    <property type="protein sequence ID" value="RZC72565.1"/>
    <property type="molecule type" value="Genomic_DNA"/>
</dbReference>
<organism evidence="1 2">
    <name type="scientific">Papaver somniferum</name>
    <name type="common">Opium poppy</name>
    <dbReference type="NCBI Taxonomy" id="3469"/>
    <lineage>
        <taxon>Eukaryota</taxon>
        <taxon>Viridiplantae</taxon>
        <taxon>Streptophyta</taxon>
        <taxon>Embryophyta</taxon>
        <taxon>Tracheophyta</taxon>
        <taxon>Spermatophyta</taxon>
        <taxon>Magnoliopsida</taxon>
        <taxon>Ranunculales</taxon>
        <taxon>Papaveraceae</taxon>
        <taxon>Papaveroideae</taxon>
        <taxon>Papaver</taxon>
    </lineage>
</organism>
<dbReference type="Gramene" id="RZC72565">
    <property type="protein sequence ID" value="RZC72565"/>
    <property type="gene ID" value="C5167_048047"/>
</dbReference>
<proteinExistence type="predicted"/>
<evidence type="ECO:0000313" key="2">
    <source>
        <dbReference type="Proteomes" id="UP000316621"/>
    </source>
</evidence>
<protein>
    <submittedName>
        <fullName evidence="1">Uncharacterized protein</fullName>
    </submittedName>
</protein>
<name>A0A4Y7KL01_PAPSO</name>
<dbReference type="AlphaFoldDB" id="A0A4Y7KL01"/>
<reference evidence="1 2" key="1">
    <citation type="journal article" date="2018" name="Science">
        <title>The opium poppy genome and morphinan production.</title>
        <authorList>
            <person name="Guo L."/>
            <person name="Winzer T."/>
            <person name="Yang X."/>
            <person name="Li Y."/>
            <person name="Ning Z."/>
            <person name="He Z."/>
            <person name="Teodor R."/>
            <person name="Lu Y."/>
            <person name="Bowser T.A."/>
            <person name="Graham I.A."/>
            <person name="Ye K."/>
        </authorList>
    </citation>
    <scope>NUCLEOTIDE SEQUENCE [LARGE SCALE GENOMIC DNA]</scope>
    <source>
        <strain evidence="2">cv. HN1</strain>
        <tissue evidence="1">Leaves</tissue>
    </source>
</reference>
<gene>
    <name evidence="1" type="ORF">C5167_048047</name>
</gene>
<keyword evidence="2" id="KW-1185">Reference proteome</keyword>
<evidence type="ECO:0000313" key="1">
    <source>
        <dbReference type="EMBL" id="RZC72565.1"/>
    </source>
</evidence>
<dbReference type="Proteomes" id="UP000316621">
    <property type="component" value="Chromosome 8"/>
</dbReference>
<sequence length="107" mass="12196">MVEMIRHFNQMFKGSSFLINGFQSTRLHHGNSMAPKNTKFTFELLRDSTLILQLIDMDVVSCKNVSLSLQVLLGITDSELGLLDKVEDVEYEKSTTMICLLVEELRV</sequence>